<dbReference type="AlphaFoldDB" id="A0A0V0QPY1"/>
<dbReference type="OrthoDB" id="440128at2759"/>
<proteinExistence type="predicted"/>
<evidence type="ECO:0000259" key="1">
    <source>
        <dbReference type="Pfam" id="PF06424"/>
    </source>
</evidence>
<reference evidence="2 3" key="1">
    <citation type="journal article" date="2015" name="Sci. Rep.">
        <title>Genome of the facultative scuticociliatosis pathogen Pseudocohnilembus persalinus provides insight into its virulence through horizontal gene transfer.</title>
        <authorList>
            <person name="Xiong J."/>
            <person name="Wang G."/>
            <person name="Cheng J."/>
            <person name="Tian M."/>
            <person name="Pan X."/>
            <person name="Warren A."/>
            <person name="Jiang C."/>
            <person name="Yuan D."/>
            <person name="Miao W."/>
        </authorList>
    </citation>
    <scope>NUCLEOTIDE SEQUENCE [LARGE SCALE GENOMIC DNA]</scope>
    <source>
        <strain evidence="2">36N120E</strain>
    </source>
</reference>
<keyword evidence="3" id="KW-1185">Reference proteome</keyword>
<evidence type="ECO:0000313" key="2">
    <source>
        <dbReference type="EMBL" id="KRX04347.1"/>
    </source>
</evidence>
<feature type="domain" description="PRP1 splicing factor N-terminal" evidence="1">
    <location>
        <begin position="23"/>
        <end position="87"/>
    </location>
</feature>
<comment type="caution">
    <text evidence="2">The sequence shown here is derived from an EMBL/GenBank/DDBJ whole genome shotgun (WGS) entry which is preliminary data.</text>
</comment>
<dbReference type="Proteomes" id="UP000054937">
    <property type="component" value="Unassembled WGS sequence"/>
</dbReference>
<evidence type="ECO:0000313" key="3">
    <source>
        <dbReference type="Proteomes" id="UP000054937"/>
    </source>
</evidence>
<dbReference type="InterPro" id="IPR010491">
    <property type="entry name" value="PRP1_N"/>
</dbReference>
<name>A0A0V0QPY1_PSEPJ</name>
<accession>A0A0V0QPY1</accession>
<sequence length="227" mass="24890">MKVQGGNFMLNGFIYAKTDFGPPPPGYVPGLGRGAVGFITGNDVGDAIKGGGADDNLNDNQYDNWNGYQGSLFNNGDYDDEDKQADKLNLGGISHDEWEGIPDATDRSIKKVKKERIVPVPDSLIESSRKDMEMSNSINVAEGTQSSMMGNLNDIGTARGTILASKLDKQSEQVDGIRTVDKKGILTELSSVKQISEAEVGDYDRVRKIIKSLINKFGWRLQNWRAR</sequence>
<dbReference type="EMBL" id="LDAU01000119">
    <property type="protein sequence ID" value="KRX04347.1"/>
    <property type="molecule type" value="Genomic_DNA"/>
</dbReference>
<protein>
    <recommendedName>
        <fullName evidence="1">PRP1 splicing factor N-terminal domain-containing protein</fullName>
    </recommendedName>
</protein>
<organism evidence="2 3">
    <name type="scientific">Pseudocohnilembus persalinus</name>
    <name type="common">Ciliate</name>
    <dbReference type="NCBI Taxonomy" id="266149"/>
    <lineage>
        <taxon>Eukaryota</taxon>
        <taxon>Sar</taxon>
        <taxon>Alveolata</taxon>
        <taxon>Ciliophora</taxon>
        <taxon>Intramacronucleata</taxon>
        <taxon>Oligohymenophorea</taxon>
        <taxon>Scuticociliatia</taxon>
        <taxon>Philasterida</taxon>
        <taxon>Pseudocohnilembidae</taxon>
        <taxon>Pseudocohnilembus</taxon>
    </lineage>
</organism>
<gene>
    <name evidence="2" type="ORF">PPERSA_03587</name>
</gene>
<dbReference type="InParanoid" id="A0A0V0QPY1"/>
<dbReference type="GO" id="GO:0000398">
    <property type="term" value="P:mRNA splicing, via spliceosome"/>
    <property type="evidence" value="ECO:0007669"/>
    <property type="project" value="InterPro"/>
</dbReference>
<dbReference type="Pfam" id="PF06424">
    <property type="entry name" value="PRP1_N"/>
    <property type="match status" value="1"/>
</dbReference>